<keyword evidence="1" id="KW-0732">Signal</keyword>
<dbReference type="OrthoDB" id="9814966at2"/>
<keyword evidence="3" id="KW-0378">Hydrolase</keyword>
<dbReference type="Pfam" id="PF12697">
    <property type="entry name" value="Abhydrolase_6"/>
    <property type="match status" value="1"/>
</dbReference>
<dbReference type="RefSeq" id="WP_069962560.1">
    <property type="nucleotide sequence ID" value="NZ_CP016094.1"/>
</dbReference>
<dbReference type="Proteomes" id="UP000095228">
    <property type="component" value="Chromosome"/>
</dbReference>
<organism evidence="3 4">
    <name type="scientific">Lacunisphaera limnophila</name>
    <dbReference type="NCBI Taxonomy" id="1838286"/>
    <lineage>
        <taxon>Bacteria</taxon>
        <taxon>Pseudomonadati</taxon>
        <taxon>Verrucomicrobiota</taxon>
        <taxon>Opitutia</taxon>
        <taxon>Opitutales</taxon>
        <taxon>Opitutaceae</taxon>
        <taxon>Lacunisphaera</taxon>
    </lineage>
</organism>
<accession>A0A1D8AWX7</accession>
<feature type="signal peptide" evidence="1">
    <location>
        <begin position="1"/>
        <end position="21"/>
    </location>
</feature>
<sequence length="255" mass="27966">MKLRTLALLCLGLFGCTGLIATEPTPASAPTVLVSVHGAWAGGWQMKKVAPILEAQGWKVYRPSLPGLGEHYPRATPDIGLNDHIDDIVNLILFEDLHDIILLGHSYGGMVITGVADRIPGRIRRLVYLDAFLPTDGESLMSLRPRQGDMDLEKMTKDGFIIPTWVQPDRPLPRDVPHPLKTFTDAISLKNPAAAQVPATYILTVDPGKSPETDTFYASSERARARGWPVIIMEADHVPNWRKPAETAALLLGLK</sequence>
<dbReference type="STRING" id="1838286.Verru16b_02486"/>
<dbReference type="InterPro" id="IPR000073">
    <property type="entry name" value="AB_hydrolase_1"/>
</dbReference>
<evidence type="ECO:0000256" key="1">
    <source>
        <dbReference type="SAM" id="SignalP"/>
    </source>
</evidence>
<dbReference type="GO" id="GO:0102209">
    <property type="term" value="F:trans-permethrin hydrolase activity"/>
    <property type="evidence" value="ECO:0007669"/>
    <property type="project" value="UniProtKB-EC"/>
</dbReference>
<dbReference type="PANTHER" id="PTHR37017">
    <property type="entry name" value="AB HYDROLASE-1 DOMAIN-CONTAINING PROTEIN-RELATED"/>
    <property type="match status" value="1"/>
</dbReference>
<name>A0A1D8AWX7_9BACT</name>
<proteinExistence type="predicted"/>
<dbReference type="SUPFAM" id="SSF53474">
    <property type="entry name" value="alpha/beta-Hydrolases"/>
    <property type="match status" value="1"/>
</dbReference>
<feature type="chain" id="PRO_5009105313" evidence="1">
    <location>
        <begin position="22"/>
        <end position="255"/>
    </location>
</feature>
<evidence type="ECO:0000313" key="3">
    <source>
        <dbReference type="EMBL" id="AOS45405.1"/>
    </source>
</evidence>
<keyword evidence="4" id="KW-1185">Reference proteome</keyword>
<dbReference type="PANTHER" id="PTHR37017:SF11">
    <property type="entry name" value="ESTERASE_LIPASE_THIOESTERASE DOMAIN-CONTAINING PROTEIN"/>
    <property type="match status" value="1"/>
</dbReference>
<feature type="domain" description="AB hydrolase-1" evidence="2">
    <location>
        <begin position="34"/>
        <end position="249"/>
    </location>
</feature>
<evidence type="ECO:0000259" key="2">
    <source>
        <dbReference type="Pfam" id="PF12697"/>
    </source>
</evidence>
<dbReference type="AlphaFoldDB" id="A0A1D8AWX7"/>
<dbReference type="InterPro" id="IPR029058">
    <property type="entry name" value="AB_hydrolase_fold"/>
</dbReference>
<dbReference type="InterPro" id="IPR052897">
    <property type="entry name" value="Sec-Metab_Biosynth_Hydrolase"/>
</dbReference>
<dbReference type="PROSITE" id="PS51257">
    <property type="entry name" value="PROKAR_LIPOPROTEIN"/>
    <property type="match status" value="1"/>
</dbReference>
<dbReference type="Gene3D" id="3.40.50.1820">
    <property type="entry name" value="alpha/beta hydrolase"/>
    <property type="match status" value="1"/>
</dbReference>
<evidence type="ECO:0000313" key="4">
    <source>
        <dbReference type="Proteomes" id="UP000095228"/>
    </source>
</evidence>
<dbReference type="KEGG" id="obg:Verru16b_02486"/>
<protein>
    <submittedName>
        <fullName evidence="3">Pyrethroid hydrolase</fullName>
        <ecNumber evidence="3">3.1.1.88</ecNumber>
    </submittedName>
</protein>
<dbReference type="EC" id="3.1.1.88" evidence="3"/>
<dbReference type="PATRIC" id="fig|1838286.3.peg.2497"/>
<gene>
    <name evidence="3" type="primary">pytH</name>
    <name evidence="3" type="ORF">Verru16b_02486</name>
</gene>
<reference evidence="3 4" key="1">
    <citation type="submission" date="2016-06" db="EMBL/GenBank/DDBJ databases">
        <title>Three novel species with peptidoglycan cell walls form the new genus Lacunisphaera gen. nov. in the family Opitutaceae of the verrucomicrobial subdivision 4.</title>
        <authorList>
            <person name="Rast P."/>
            <person name="Gloeckner I."/>
            <person name="Jogler M."/>
            <person name="Boedeker C."/>
            <person name="Jeske O."/>
            <person name="Wiegand S."/>
            <person name="Reinhardt R."/>
            <person name="Schumann P."/>
            <person name="Rohde M."/>
            <person name="Spring S."/>
            <person name="Gloeckner F.O."/>
            <person name="Jogler C."/>
        </authorList>
    </citation>
    <scope>NUCLEOTIDE SEQUENCE [LARGE SCALE GENOMIC DNA]</scope>
    <source>
        <strain evidence="3 4">IG16b</strain>
    </source>
</reference>
<dbReference type="EMBL" id="CP016094">
    <property type="protein sequence ID" value="AOS45405.1"/>
    <property type="molecule type" value="Genomic_DNA"/>
</dbReference>